<feature type="region of interest" description="Disordered" evidence="5">
    <location>
        <begin position="570"/>
        <end position="605"/>
    </location>
</feature>
<protein>
    <submittedName>
        <fullName evidence="7">ATP-binding cassette, subfamily F, member 3</fullName>
    </submittedName>
</protein>
<evidence type="ECO:0000313" key="8">
    <source>
        <dbReference type="Proteomes" id="UP000182624"/>
    </source>
</evidence>
<accession>A0A1I5WXQ4</accession>
<keyword evidence="3 7" id="KW-0067">ATP-binding</keyword>
<dbReference type="InterPro" id="IPR003593">
    <property type="entry name" value="AAA+_ATPase"/>
</dbReference>
<feature type="domain" description="ABC transporter" evidence="6">
    <location>
        <begin position="328"/>
        <end position="541"/>
    </location>
</feature>
<name>A0A1I5WXQ4_9FIRM</name>
<evidence type="ECO:0000259" key="6">
    <source>
        <dbReference type="PROSITE" id="PS50893"/>
    </source>
</evidence>
<evidence type="ECO:0000313" key="7">
    <source>
        <dbReference type="EMBL" id="SFQ24316.1"/>
    </source>
</evidence>
<gene>
    <name evidence="7" type="ORF">SAMN04487928_12618</name>
</gene>
<dbReference type="Gene3D" id="3.40.50.300">
    <property type="entry name" value="P-loop containing nucleotide triphosphate hydrolases"/>
    <property type="match status" value="2"/>
</dbReference>
<dbReference type="InterPro" id="IPR037118">
    <property type="entry name" value="Val-tRNA_synth_C_sf"/>
</dbReference>
<dbReference type="FunFam" id="3.40.50.300:FF:000309">
    <property type="entry name" value="ABC transporter ATP-binding protein"/>
    <property type="match status" value="1"/>
</dbReference>
<proteinExistence type="predicted"/>
<dbReference type="InterPro" id="IPR027417">
    <property type="entry name" value="P-loop_NTPase"/>
</dbReference>
<feature type="compositionally biased region" description="Low complexity" evidence="5">
    <location>
        <begin position="570"/>
        <end position="594"/>
    </location>
</feature>
<dbReference type="FunFam" id="3.40.50.300:FF:000011">
    <property type="entry name" value="Putative ABC transporter ATP-binding component"/>
    <property type="match status" value="1"/>
</dbReference>
<evidence type="ECO:0000256" key="5">
    <source>
        <dbReference type="SAM" id="MobiDB-lite"/>
    </source>
</evidence>
<evidence type="ECO:0000256" key="3">
    <source>
        <dbReference type="ARBA" id="ARBA00022840"/>
    </source>
</evidence>
<dbReference type="OrthoDB" id="9801441at2"/>
<organism evidence="7 8">
    <name type="scientific">Butyrivibrio proteoclasticus</name>
    <dbReference type="NCBI Taxonomy" id="43305"/>
    <lineage>
        <taxon>Bacteria</taxon>
        <taxon>Bacillati</taxon>
        <taxon>Bacillota</taxon>
        <taxon>Clostridia</taxon>
        <taxon>Lachnospirales</taxon>
        <taxon>Lachnospiraceae</taxon>
        <taxon>Butyrivibrio</taxon>
    </lineage>
</organism>
<dbReference type="PANTHER" id="PTHR42855:SF2">
    <property type="entry name" value="DRUG RESISTANCE ABC TRANSPORTER,ATP-BINDING PROTEIN"/>
    <property type="match status" value="1"/>
</dbReference>
<feature type="domain" description="ABC transporter" evidence="6">
    <location>
        <begin position="3"/>
        <end position="258"/>
    </location>
</feature>
<dbReference type="SMART" id="SM00382">
    <property type="entry name" value="AAA"/>
    <property type="match status" value="2"/>
</dbReference>
<sequence>MILSVHNLCKSFDGKDILNGASFHIENNEKAAIVGINGAGKTTLIKMIIGQLSPDEGEVTFSKDTTWGYLAQNQNITSDNTILDELTEVKRDIINLEQEIRNAEEAMKHTTGDDLTKLMEKYTQMHEKFQRESGYAWKSEVLGVAKGLGFIQEEFDKKISTLSGGQKTRVALGKLLLQKPDLIILDEPTNHLDMNSIRWLENYLLNYKGAVLIVSHDRYFLDKIAGKIIEVENTKVSSFTGNYSTYAVKKEQVRAAELAAYVKQQQEIKHQEEVITKLKSFNREKSIKRAESREKMLDKIEVLDKPTTIDDKMKISLKPSSESAKDVLTVTGISKSFGSEQLFSNISFEIKKGEHVAIIGDNGTGKTTMLKMINGIESLDSGKIELGVKVKIGYYDQEHHVLHDEKTLFEEISDAYPTLNNTEIRNTLAAFLFTGDDVFKRIGDLSGGEKGRVSLAKLMLSDANFLILDEPTNHLDITSKEILESAISGYEGTVLYVSHDRYFINKTATRILDLTHGQVVNYIGNYDYYMEHADEQNSRLFGETSSNDGSILGSGSFKYSSAQQNGFSSGAAASVSSSNGSSATASAQSSSNGAMDWKAQKEAQAQKRKQEAALKKCEEEIAKLEARDGEINELLADPSVGTDLAKLRKLSDEQTEIQDKLAALYDEWETLSE</sequence>
<dbReference type="InterPro" id="IPR003439">
    <property type="entry name" value="ABC_transporter-like_ATP-bd"/>
</dbReference>
<dbReference type="GO" id="GO:0016887">
    <property type="term" value="F:ATP hydrolysis activity"/>
    <property type="evidence" value="ECO:0007669"/>
    <property type="project" value="InterPro"/>
</dbReference>
<keyword evidence="2" id="KW-0547">Nucleotide-binding</keyword>
<dbReference type="CDD" id="cd03221">
    <property type="entry name" value="ABCF_EF-3"/>
    <property type="match status" value="2"/>
</dbReference>
<evidence type="ECO:0000256" key="4">
    <source>
        <dbReference type="SAM" id="Coils"/>
    </source>
</evidence>
<evidence type="ECO:0000256" key="2">
    <source>
        <dbReference type="ARBA" id="ARBA00022741"/>
    </source>
</evidence>
<reference evidence="8" key="1">
    <citation type="submission" date="2016-10" db="EMBL/GenBank/DDBJ databases">
        <authorList>
            <person name="Varghese N."/>
            <person name="Submissions S."/>
        </authorList>
    </citation>
    <scope>NUCLEOTIDE SEQUENCE [LARGE SCALE GENOMIC DNA]</scope>
    <source>
        <strain evidence="8">P18</strain>
    </source>
</reference>
<evidence type="ECO:0000256" key="1">
    <source>
        <dbReference type="ARBA" id="ARBA00022737"/>
    </source>
</evidence>
<dbReference type="AlphaFoldDB" id="A0A1I5WXQ4"/>
<dbReference type="SUPFAM" id="SSF52540">
    <property type="entry name" value="P-loop containing nucleoside triphosphate hydrolases"/>
    <property type="match status" value="2"/>
</dbReference>
<dbReference type="GO" id="GO:0003677">
    <property type="term" value="F:DNA binding"/>
    <property type="evidence" value="ECO:0007669"/>
    <property type="project" value="InterPro"/>
</dbReference>
<keyword evidence="8" id="KW-1185">Reference proteome</keyword>
<dbReference type="Pfam" id="PF00005">
    <property type="entry name" value="ABC_tran"/>
    <property type="match status" value="2"/>
</dbReference>
<dbReference type="InterPro" id="IPR017871">
    <property type="entry name" value="ABC_transporter-like_CS"/>
</dbReference>
<dbReference type="EMBL" id="FOXO01000026">
    <property type="protein sequence ID" value="SFQ24316.1"/>
    <property type="molecule type" value="Genomic_DNA"/>
</dbReference>
<dbReference type="InterPro" id="IPR032524">
    <property type="entry name" value="ABC_tran_C"/>
</dbReference>
<dbReference type="InterPro" id="IPR051309">
    <property type="entry name" value="ABCF_ATPase"/>
</dbReference>
<dbReference type="Pfam" id="PF16326">
    <property type="entry name" value="ABC_tran_CTD"/>
    <property type="match status" value="1"/>
</dbReference>
<dbReference type="PROSITE" id="PS50893">
    <property type="entry name" value="ABC_TRANSPORTER_2"/>
    <property type="match status" value="2"/>
</dbReference>
<dbReference type="PROSITE" id="PS00211">
    <property type="entry name" value="ABC_TRANSPORTER_1"/>
    <property type="match status" value="1"/>
</dbReference>
<dbReference type="Pfam" id="PF12848">
    <property type="entry name" value="ABC_tran_Xtn"/>
    <property type="match status" value="1"/>
</dbReference>
<keyword evidence="1" id="KW-0677">Repeat</keyword>
<dbReference type="PANTHER" id="PTHR42855">
    <property type="entry name" value="ABC TRANSPORTER ATP-BINDING SUBUNIT"/>
    <property type="match status" value="1"/>
</dbReference>
<feature type="coiled-coil region" evidence="4">
    <location>
        <begin position="86"/>
        <end position="113"/>
    </location>
</feature>
<dbReference type="InterPro" id="IPR032781">
    <property type="entry name" value="ABC_tran_Xtn"/>
</dbReference>
<dbReference type="Proteomes" id="UP000182624">
    <property type="component" value="Unassembled WGS sequence"/>
</dbReference>
<dbReference type="RefSeq" id="WP_074890501.1">
    <property type="nucleotide sequence ID" value="NZ_FOXO01000026.1"/>
</dbReference>
<dbReference type="GO" id="GO:0005524">
    <property type="term" value="F:ATP binding"/>
    <property type="evidence" value="ECO:0007669"/>
    <property type="project" value="UniProtKB-KW"/>
</dbReference>
<dbReference type="Gene3D" id="1.10.287.380">
    <property type="entry name" value="Valyl-tRNA synthetase, C-terminal domain"/>
    <property type="match status" value="1"/>
</dbReference>
<keyword evidence="4" id="KW-0175">Coiled coil</keyword>